<dbReference type="Gene3D" id="3.40.50.10540">
    <property type="entry name" value="Crotonobetainyl-coa:carnitine coa-transferase, domain 1"/>
    <property type="match status" value="1"/>
</dbReference>
<dbReference type="Gene3D" id="3.30.1540.10">
    <property type="entry name" value="formyl-coa transferase, domain 3"/>
    <property type="match status" value="1"/>
</dbReference>
<dbReference type="PANTHER" id="PTHR47585">
    <property type="match status" value="1"/>
</dbReference>
<evidence type="ECO:0000259" key="2">
    <source>
        <dbReference type="Pfam" id="PF07287"/>
    </source>
</evidence>
<dbReference type="InterPro" id="IPR023606">
    <property type="entry name" value="CoA-Trfase_III_dom_1_sf"/>
</dbReference>
<evidence type="ECO:0000313" key="4">
    <source>
        <dbReference type="Proteomes" id="UP000760494"/>
    </source>
</evidence>
<comment type="caution">
    <text evidence="3">The sequence shown here is derived from an EMBL/GenBank/DDBJ whole genome shotgun (WGS) entry which is preliminary data.</text>
</comment>
<dbReference type="InterPro" id="IPR044855">
    <property type="entry name" value="CoA-Trfase_III_dom3_sf"/>
</dbReference>
<accession>A0A9Q9RN68</accession>
<name>A0A9Q9RN68_FUSFU</name>
<dbReference type="PANTHER" id="PTHR47585:SF2">
    <property type="entry name" value="DUF1446 DOMAIN PROTEIN (AFU_ORTHOLOGUE AFUA_6G11420)"/>
    <property type="match status" value="1"/>
</dbReference>
<proteinExistence type="inferred from homology"/>
<organism evidence="3 4">
    <name type="scientific">Fusarium fujikuroi</name>
    <name type="common">Bakanae and foot rot disease fungus</name>
    <name type="synonym">Gibberella fujikuroi</name>
    <dbReference type="NCBI Taxonomy" id="5127"/>
    <lineage>
        <taxon>Eukaryota</taxon>
        <taxon>Fungi</taxon>
        <taxon>Dikarya</taxon>
        <taxon>Ascomycota</taxon>
        <taxon>Pezizomycotina</taxon>
        <taxon>Sordariomycetes</taxon>
        <taxon>Hypocreomycetidae</taxon>
        <taxon>Hypocreales</taxon>
        <taxon>Nectriaceae</taxon>
        <taxon>Fusarium</taxon>
        <taxon>Fusarium fujikuroi species complex</taxon>
    </lineage>
</organism>
<dbReference type="InterPro" id="IPR003673">
    <property type="entry name" value="CoA-Trfase_fam_III"/>
</dbReference>
<dbReference type="Proteomes" id="UP000760494">
    <property type="component" value="Unassembled WGS sequence"/>
</dbReference>
<comment type="similarity">
    <text evidence="1">Belongs to the CoA-transferase III family.</text>
</comment>
<evidence type="ECO:0000256" key="1">
    <source>
        <dbReference type="ARBA" id="ARBA00008383"/>
    </source>
</evidence>
<dbReference type="GO" id="GO:0003824">
    <property type="term" value="F:catalytic activity"/>
    <property type="evidence" value="ECO:0007669"/>
    <property type="project" value="InterPro"/>
</dbReference>
<dbReference type="Pfam" id="PF02515">
    <property type="entry name" value="CoA_transf_3"/>
    <property type="match status" value="1"/>
</dbReference>
<gene>
    <name evidence="3" type="ORF">C2S_8283</name>
</gene>
<dbReference type="InterPro" id="IPR010839">
    <property type="entry name" value="AtuA_N"/>
</dbReference>
<dbReference type="AlphaFoldDB" id="A0A9Q9RN68"/>
<reference evidence="3" key="1">
    <citation type="submission" date="2019-05" db="EMBL/GenBank/DDBJ databases">
        <authorList>
            <person name="Piombo E."/>
        </authorList>
    </citation>
    <scope>NUCLEOTIDE SEQUENCE</scope>
    <source>
        <strain evidence="3">C2S</strain>
    </source>
</reference>
<dbReference type="Pfam" id="PF07287">
    <property type="entry name" value="AtuA"/>
    <property type="match status" value="1"/>
</dbReference>
<evidence type="ECO:0000313" key="3">
    <source>
        <dbReference type="EMBL" id="VTT71045.1"/>
    </source>
</evidence>
<sequence length="956" mass="104793">MVQSSPRRPVLVGNVSGSTGDRLDGLRSMLQGPTKLDVIVGDWLSEANLSSRSLQLHRGEGEGFEPGFLHSLRIAIDDYLTYENSNLRIAVNAGGLNPKALATKVQELLSQKGSNKQVTYVTGDNLLPVIDTIDIDPLSRSTGDFTTWRAKHPEIIQANAYTGCWGIVSAFREGADISAVVQALICDVKVMAAAAWWHGWGVNDFDLLAGSLAAGHLIECGCYATGGNYGNFESLQPNYHDLSYPIAEISSKGLATIHKQPGQNGVVNIDTLRGQLLYEIQGLYYYNPDVIADITCINMEQIGKDKVLVSGVKGLPAPETLKVAIMALGGYQAEFSLYITGLKAKEKARSFEEMARRIVDTSKFEVLDFQLYGTPKENSRNQLEATVQLRVFAQSRDAKTLTAGRFLGPMMSNQLQGYPGLTANLDYRTAAPKLITTYFPGLFDRKRIEQVVHFVNQPERTIRVHDDDVIITPRLDLPKQLSAETKDPVPLDRFGPTRRVALGSRVFSRSGDKGANVNVGLFFPVGRDMNQKYDWLRSFLTVQNFRAILADEVSSNVFIDRCEFPQIQAVNFVIHGHLGSGVSSTSNIDALGPFAGLLCSDWGATVLRVDRPTSSSGGLNSKDLLTRRKSSIVVDLKTTDGIRTIRDIIKHVDVVIDPFRPGVLEKLGLGPAELASLNPRLILARMTGFRRDGKYRNMAGHDINYVAVSGVLSMLGPSDGVPSPPMNLLGDFAGGGLVCFLGIVLALLERTTSGRGQVVEANMVDGSAFIATSPRLNMKTSLWNRDRGTNLLDGGCPYYAVYETKDSGYMAVGALEPQFFAILVGKLKPYGLQYPPDREDRSSWPELRDQLAKIFRSQSRAHWESIFDETDACVTPVLTQQELEASRYEQRPIVRLDTSPALPNNIPGYDGYKASPLRAGHGGVQVLSEWLGWKQGLDFDDTDRGIVGHATKSAKL</sequence>
<feature type="domain" description="Acyclic terpene utilisation N-terminal" evidence="2">
    <location>
        <begin position="10"/>
        <end position="454"/>
    </location>
</feature>
<protein>
    <recommendedName>
        <fullName evidence="2">Acyclic terpene utilisation N-terminal domain-containing protein</fullName>
    </recommendedName>
</protein>
<dbReference type="SUPFAM" id="SSF89796">
    <property type="entry name" value="CoA-transferase family III (CaiB/BaiF)"/>
    <property type="match status" value="1"/>
</dbReference>
<dbReference type="EMBL" id="CABFJX010000312">
    <property type="protein sequence ID" value="VTT71045.1"/>
    <property type="molecule type" value="Genomic_DNA"/>
</dbReference>